<proteinExistence type="predicted"/>
<protein>
    <submittedName>
        <fullName evidence="2">Uncharacterized protein</fullName>
    </submittedName>
</protein>
<evidence type="ECO:0000313" key="2">
    <source>
        <dbReference type="EMBL" id="KAK2165869.1"/>
    </source>
</evidence>
<comment type="caution">
    <text evidence="2">The sequence shown here is derived from an EMBL/GenBank/DDBJ whole genome shotgun (WGS) entry which is preliminary data.</text>
</comment>
<accession>A0AAD9K6R7</accession>
<keyword evidence="3" id="KW-1185">Reference proteome</keyword>
<evidence type="ECO:0000313" key="3">
    <source>
        <dbReference type="Proteomes" id="UP001209878"/>
    </source>
</evidence>
<dbReference type="EMBL" id="JAODUO010001345">
    <property type="protein sequence ID" value="KAK2165869.1"/>
    <property type="molecule type" value="Genomic_DNA"/>
</dbReference>
<organism evidence="2 3">
    <name type="scientific">Ridgeia piscesae</name>
    <name type="common">Tubeworm</name>
    <dbReference type="NCBI Taxonomy" id="27915"/>
    <lineage>
        <taxon>Eukaryota</taxon>
        <taxon>Metazoa</taxon>
        <taxon>Spiralia</taxon>
        <taxon>Lophotrochozoa</taxon>
        <taxon>Annelida</taxon>
        <taxon>Polychaeta</taxon>
        <taxon>Sedentaria</taxon>
        <taxon>Canalipalpata</taxon>
        <taxon>Sabellida</taxon>
        <taxon>Siboglinidae</taxon>
        <taxon>Ridgeia</taxon>
    </lineage>
</organism>
<sequence length="237" mass="26348">MTVRPLSYGGGYVPGYPPLWQYPQGVPYDTPSDSNRHSHYHLPVRHSAWYYPQTTPTLEAGRRQEGWRLSPSMPPSSASQLQMWRSCYFPPSPGVISAYQAMAHLQGYNYSQHENMMPRPAPVYVVHNYHIHSKTTHIHTDHSPTPRPPDGATQPPGGATHPRDDAMHRTGSSSSLDNDAGSSDNSPHVRRSSTFRTDSSKQCSTIHIHGSYHGGYTLQHVNSVNIGNDNHLGTTTD</sequence>
<reference evidence="2" key="1">
    <citation type="journal article" date="2023" name="Mol. Biol. Evol.">
        <title>Third-Generation Sequencing Reveals the Adaptive Role of the Epigenome in Three Deep-Sea Polychaetes.</title>
        <authorList>
            <person name="Perez M."/>
            <person name="Aroh O."/>
            <person name="Sun Y."/>
            <person name="Lan Y."/>
            <person name="Juniper S.K."/>
            <person name="Young C.R."/>
            <person name="Angers B."/>
            <person name="Qian P.Y."/>
        </authorList>
    </citation>
    <scope>NUCLEOTIDE SEQUENCE</scope>
    <source>
        <strain evidence="2">R07B-5</strain>
    </source>
</reference>
<gene>
    <name evidence="2" type="ORF">NP493_1346g00014</name>
</gene>
<name>A0AAD9K6R7_RIDPI</name>
<feature type="compositionally biased region" description="Low complexity" evidence="1">
    <location>
        <begin position="171"/>
        <end position="186"/>
    </location>
</feature>
<feature type="region of interest" description="Disordered" evidence="1">
    <location>
        <begin position="135"/>
        <end position="202"/>
    </location>
</feature>
<evidence type="ECO:0000256" key="1">
    <source>
        <dbReference type="SAM" id="MobiDB-lite"/>
    </source>
</evidence>
<dbReference type="Proteomes" id="UP001209878">
    <property type="component" value="Unassembled WGS sequence"/>
</dbReference>
<dbReference type="AlphaFoldDB" id="A0AAD9K6R7"/>